<feature type="compositionally biased region" description="Basic and acidic residues" evidence="1">
    <location>
        <begin position="72"/>
        <end position="126"/>
    </location>
</feature>
<organism evidence="3 4">
    <name type="scientific">Sinanodonta woodiana</name>
    <name type="common">Chinese pond mussel</name>
    <name type="synonym">Anodonta woodiana</name>
    <dbReference type="NCBI Taxonomy" id="1069815"/>
    <lineage>
        <taxon>Eukaryota</taxon>
        <taxon>Metazoa</taxon>
        <taxon>Spiralia</taxon>
        <taxon>Lophotrochozoa</taxon>
        <taxon>Mollusca</taxon>
        <taxon>Bivalvia</taxon>
        <taxon>Autobranchia</taxon>
        <taxon>Heteroconchia</taxon>
        <taxon>Palaeoheterodonta</taxon>
        <taxon>Unionida</taxon>
        <taxon>Unionoidea</taxon>
        <taxon>Unionidae</taxon>
        <taxon>Unioninae</taxon>
        <taxon>Sinanodonta</taxon>
    </lineage>
</organism>
<feature type="non-terminal residue" evidence="3">
    <location>
        <position position="388"/>
    </location>
</feature>
<proteinExistence type="predicted"/>
<dbReference type="EMBL" id="JBJQND010000014">
    <property type="protein sequence ID" value="KAL3854664.1"/>
    <property type="molecule type" value="Genomic_DNA"/>
</dbReference>
<dbReference type="AlphaFoldDB" id="A0ABD3UZ05"/>
<feature type="compositionally biased region" description="Polar residues" evidence="1">
    <location>
        <begin position="1"/>
        <end position="10"/>
    </location>
</feature>
<evidence type="ECO:0000313" key="3">
    <source>
        <dbReference type="EMBL" id="KAL3854664.1"/>
    </source>
</evidence>
<feature type="compositionally biased region" description="Basic and acidic residues" evidence="1">
    <location>
        <begin position="135"/>
        <end position="168"/>
    </location>
</feature>
<evidence type="ECO:0000313" key="4">
    <source>
        <dbReference type="Proteomes" id="UP001634394"/>
    </source>
</evidence>
<evidence type="ECO:0000259" key="2">
    <source>
        <dbReference type="Pfam" id="PF17793"/>
    </source>
</evidence>
<comment type="caution">
    <text evidence="3">The sequence shown here is derived from an EMBL/GenBank/DDBJ whole genome shotgun (WGS) entry which is preliminary data.</text>
</comment>
<dbReference type="Gene3D" id="1.20.1270.290">
    <property type="match status" value="1"/>
</dbReference>
<feature type="region of interest" description="Disordered" evidence="1">
    <location>
        <begin position="1"/>
        <end position="176"/>
    </location>
</feature>
<feature type="compositionally biased region" description="Polar residues" evidence="1">
    <location>
        <begin position="24"/>
        <end position="39"/>
    </location>
</feature>
<keyword evidence="4" id="KW-1185">Reference proteome</keyword>
<dbReference type="Pfam" id="PF17793">
    <property type="entry name" value="AHD"/>
    <property type="match status" value="1"/>
</dbReference>
<protein>
    <recommendedName>
        <fullName evidence="2">AF-9 ANC1 homology domain-containing protein</fullName>
    </recommendedName>
</protein>
<accession>A0ABD3UZ05</accession>
<feature type="domain" description="AF-9 ANC1 homology" evidence="2">
    <location>
        <begin position="336"/>
        <end position="388"/>
    </location>
</feature>
<name>A0ABD3UZ05_SINWO</name>
<dbReference type="Proteomes" id="UP001634394">
    <property type="component" value="Unassembled WGS sequence"/>
</dbReference>
<dbReference type="InterPro" id="IPR040930">
    <property type="entry name" value="AF-9_AHD"/>
</dbReference>
<evidence type="ECO:0000256" key="1">
    <source>
        <dbReference type="SAM" id="MobiDB-lite"/>
    </source>
</evidence>
<reference evidence="3 4" key="1">
    <citation type="submission" date="2024-11" db="EMBL/GenBank/DDBJ databases">
        <title>Chromosome-level genome assembly of the freshwater bivalve Anodonta woodiana.</title>
        <authorList>
            <person name="Chen X."/>
        </authorList>
    </citation>
    <scope>NUCLEOTIDE SEQUENCE [LARGE SCALE GENOMIC DNA]</scope>
    <source>
        <strain evidence="3">MN2024</strain>
        <tissue evidence="3">Gills</tissue>
    </source>
</reference>
<sequence length="388" mass="44000">MRKSGNSDTHISAAVKSLHKRENNSNGQDGASNSSSIMASTLPPLDFQKRTSDYSDKNKQKKTKTSSSVSSEKVRREDMLKSKENQNKDKILMRKDCENKDEAQIKYYKKDINKSSKKSGEEKNESSIKGATVSKFDDKNEVRDAKKKVMDDKKEFKKDVKDEEKNGKDVNNVRNDKNKVIKKVQNYKRDEDNKTSTVDIFCQQRSVGKMYPSVQSSTACPLLSCKMNPPKPEKVISENTLAVKEPTPPKRHQEKTATKCVSEIEVLSLSNSKACNHSNSLSTLQFLMHELEYILADKEHDITAAVNVFSQRKLLAERYSKESQEKSSPCQEELIKLKELEKTLMSIKDVSVLQKVVKLIISSGYFEIYDAFDTELCALSLNLIGELQ</sequence>
<feature type="compositionally biased region" description="Basic and acidic residues" evidence="1">
    <location>
        <begin position="47"/>
        <end position="58"/>
    </location>
</feature>
<gene>
    <name evidence="3" type="ORF">ACJMK2_013923</name>
</gene>